<keyword evidence="1" id="KW-0862">Zinc</keyword>
<evidence type="ECO:0000313" key="4">
    <source>
        <dbReference type="EMBL" id="KAK7741064.1"/>
    </source>
</evidence>
<dbReference type="Gene3D" id="4.10.60.10">
    <property type="entry name" value="Zinc finger, CCHC-type"/>
    <property type="match status" value="1"/>
</dbReference>
<dbReference type="Pfam" id="PF00098">
    <property type="entry name" value="zf-CCHC"/>
    <property type="match status" value="1"/>
</dbReference>
<dbReference type="GO" id="GO:0003676">
    <property type="term" value="F:nucleic acid binding"/>
    <property type="evidence" value="ECO:0007669"/>
    <property type="project" value="InterPro"/>
</dbReference>
<dbReference type="InterPro" id="IPR001878">
    <property type="entry name" value="Znf_CCHC"/>
</dbReference>
<sequence length="109" mass="12254">MAHPGPMELGAAQKQEARKCFNCGKSGHLAKEYRSEKKKKWEPVPSARTVGIARRSLTQAEMDFLFEKNPREPELQEQDDMPSIASVTSEAEDAEEEEPLGQTHLLNET</sequence>
<dbReference type="AlphaFoldDB" id="A0AAN9UDY4"/>
<dbReference type="GO" id="GO:0008270">
    <property type="term" value="F:zinc ion binding"/>
    <property type="evidence" value="ECO:0007669"/>
    <property type="project" value="UniProtKB-KW"/>
</dbReference>
<evidence type="ECO:0000256" key="1">
    <source>
        <dbReference type="PROSITE-ProRule" id="PRU00047"/>
    </source>
</evidence>
<feature type="compositionally biased region" description="Acidic residues" evidence="2">
    <location>
        <begin position="90"/>
        <end position="99"/>
    </location>
</feature>
<feature type="domain" description="CCHC-type" evidence="3">
    <location>
        <begin position="18"/>
        <end position="32"/>
    </location>
</feature>
<reference evidence="4 5" key="1">
    <citation type="journal article" date="2023" name="PLoS ONE">
        <title>Cytospora paraplurivora sp. nov. isolated from orchards with fruit tree decline syndrome in Ontario, Canada.</title>
        <authorList>
            <person name="Ilyukhin E."/>
            <person name="Nguyen H.D.T."/>
            <person name="Castle A.J."/>
            <person name="Ellouze W."/>
        </authorList>
    </citation>
    <scope>NUCLEOTIDE SEQUENCE [LARGE SCALE GENOMIC DNA]</scope>
    <source>
        <strain evidence="4 5">FDS-564</strain>
    </source>
</reference>
<evidence type="ECO:0000256" key="2">
    <source>
        <dbReference type="SAM" id="MobiDB-lite"/>
    </source>
</evidence>
<gene>
    <name evidence="4" type="ORF">SLS53_005129</name>
</gene>
<accession>A0AAN9UDY4</accession>
<keyword evidence="1" id="KW-0479">Metal-binding</keyword>
<feature type="region of interest" description="Disordered" evidence="2">
    <location>
        <begin position="68"/>
        <end position="109"/>
    </location>
</feature>
<comment type="caution">
    <text evidence="4">The sequence shown here is derived from an EMBL/GenBank/DDBJ whole genome shotgun (WGS) entry which is preliminary data.</text>
</comment>
<evidence type="ECO:0000259" key="3">
    <source>
        <dbReference type="PROSITE" id="PS50158"/>
    </source>
</evidence>
<dbReference type="Proteomes" id="UP001320245">
    <property type="component" value="Unassembled WGS sequence"/>
</dbReference>
<dbReference type="SUPFAM" id="SSF57756">
    <property type="entry name" value="Retrovirus zinc finger-like domains"/>
    <property type="match status" value="1"/>
</dbReference>
<dbReference type="EMBL" id="JAJSPL020000018">
    <property type="protein sequence ID" value="KAK7741064.1"/>
    <property type="molecule type" value="Genomic_DNA"/>
</dbReference>
<keyword evidence="1" id="KW-0863">Zinc-finger</keyword>
<proteinExistence type="predicted"/>
<dbReference type="PROSITE" id="PS50158">
    <property type="entry name" value="ZF_CCHC"/>
    <property type="match status" value="1"/>
</dbReference>
<keyword evidence="5" id="KW-1185">Reference proteome</keyword>
<dbReference type="InterPro" id="IPR036875">
    <property type="entry name" value="Znf_CCHC_sf"/>
</dbReference>
<organism evidence="4 5">
    <name type="scientific">Cytospora paraplurivora</name>
    <dbReference type="NCBI Taxonomy" id="2898453"/>
    <lineage>
        <taxon>Eukaryota</taxon>
        <taxon>Fungi</taxon>
        <taxon>Dikarya</taxon>
        <taxon>Ascomycota</taxon>
        <taxon>Pezizomycotina</taxon>
        <taxon>Sordariomycetes</taxon>
        <taxon>Sordariomycetidae</taxon>
        <taxon>Diaporthales</taxon>
        <taxon>Cytosporaceae</taxon>
        <taxon>Cytospora</taxon>
    </lineage>
</organism>
<protein>
    <recommendedName>
        <fullName evidence="3">CCHC-type domain-containing protein</fullName>
    </recommendedName>
</protein>
<evidence type="ECO:0000313" key="5">
    <source>
        <dbReference type="Proteomes" id="UP001320245"/>
    </source>
</evidence>
<name>A0AAN9UDY4_9PEZI</name>